<gene>
    <name evidence="1" type="ORF">BJ508DRAFT_340968</name>
</gene>
<dbReference type="EMBL" id="ML119813">
    <property type="protein sequence ID" value="RPA73708.1"/>
    <property type="molecule type" value="Genomic_DNA"/>
</dbReference>
<name>A0A3N4HMG2_ASCIM</name>
<dbReference type="Proteomes" id="UP000275078">
    <property type="component" value="Unassembled WGS sequence"/>
</dbReference>
<organism evidence="1 2">
    <name type="scientific">Ascobolus immersus RN42</name>
    <dbReference type="NCBI Taxonomy" id="1160509"/>
    <lineage>
        <taxon>Eukaryota</taxon>
        <taxon>Fungi</taxon>
        <taxon>Dikarya</taxon>
        <taxon>Ascomycota</taxon>
        <taxon>Pezizomycotina</taxon>
        <taxon>Pezizomycetes</taxon>
        <taxon>Pezizales</taxon>
        <taxon>Ascobolaceae</taxon>
        <taxon>Ascobolus</taxon>
    </lineage>
</organism>
<evidence type="ECO:0000313" key="1">
    <source>
        <dbReference type="EMBL" id="RPA73708.1"/>
    </source>
</evidence>
<accession>A0A3N4HMG2</accession>
<dbReference type="AlphaFoldDB" id="A0A3N4HMG2"/>
<sequence>MSPVHQPNLSLATRLSRVKARRQVLLNGISLFNERTKGIREDDKKIGIPDVAMKDDREPYAPYDDPSFTPLQKHPLSDNFLKSLESELVVIEKRFEEFRTFGLFVEMVLDGLASKNFSTLIRAVEYGRSVGVITFDGPATKDRVKEALVTLGWVANAVILLMPAKKPDTVGLSRARLTKRYDRLKTKHQCLVNRINVFNERCSNMTVDARILAQPLANEPVADYPRFDISAFTPFDPKSLSKEPLDLYEDEIVEAENKFEGHRNYGLFVERMMDGFAAEGFDALIRAFEFGRSAGVLEFEGEVTRELVLRALGDMEKMFGDYPNGFMKVKGKFANL</sequence>
<evidence type="ECO:0000313" key="2">
    <source>
        <dbReference type="Proteomes" id="UP000275078"/>
    </source>
</evidence>
<reference evidence="1 2" key="1">
    <citation type="journal article" date="2018" name="Nat. Ecol. Evol.">
        <title>Pezizomycetes genomes reveal the molecular basis of ectomycorrhizal truffle lifestyle.</title>
        <authorList>
            <person name="Murat C."/>
            <person name="Payen T."/>
            <person name="Noel B."/>
            <person name="Kuo A."/>
            <person name="Morin E."/>
            <person name="Chen J."/>
            <person name="Kohler A."/>
            <person name="Krizsan K."/>
            <person name="Balestrini R."/>
            <person name="Da Silva C."/>
            <person name="Montanini B."/>
            <person name="Hainaut M."/>
            <person name="Levati E."/>
            <person name="Barry K.W."/>
            <person name="Belfiori B."/>
            <person name="Cichocki N."/>
            <person name="Clum A."/>
            <person name="Dockter R.B."/>
            <person name="Fauchery L."/>
            <person name="Guy J."/>
            <person name="Iotti M."/>
            <person name="Le Tacon F."/>
            <person name="Lindquist E.A."/>
            <person name="Lipzen A."/>
            <person name="Malagnac F."/>
            <person name="Mello A."/>
            <person name="Molinier V."/>
            <person name="Miyauchi S."/>
            <person name="Poulain J."/>
            <person name="Riccioni C."/>
            <person name="Rubini A."/>
            <person name="Sitrit Y."/>
            <person name="Splivallo R."/>
            <person name="Traeger S."/>
            <person name="Wang M."/>
            <person name="Zifcakova L."/>
            <person name="Wipf D."/>
            <person name="Zambonelli A."/>
            <person name="Paolocci F."/>
            <person name="Nowrousian M."/>
            <person name="Ottonello S."/>
            <person name="Baldrian P."/>
            <person name="Spatafora J.W."/>
            <person name="Henrissat B."/>
            <person name="Nagy L.G."/>
            <person name="Aury J.M."/>
            <person name="Wincker P."/>
            <person name="Grigoriev I.V."/>
            <person name="Bonfante P."/>
            <person name="Martin F.M."/>
        </authorList>
    </citation>
    <scope>NUCLEOTIDE SEQUENCE [LARGE SCALE GENOMIC DNA]</scope>
    <source>
        <strain evidence="1 2">RN42</strain>
    </source>
</reference>
<proteinExistence type="predicted"/>
<protein>
    <submittedName>
        <fullName evidence="1">Uncharacterized protein</fullName>
    </submittedName>
</protein>
<keyword evidence="2" id="KW-1185">Reference proteome</keyword>